<dbReference type="EMBL" id="CAJOBC010024531">
    <property type="protein sequence ID" value="CAF4063379.1"/>
    <property type="molecule type" value="Genomic_DNA"/>
</dbReference>
<evidence type="ECO:0000313" key="3">
    <source>
        <dbReference type="EMBL" id="CAF3806953.1"/>
    </source>
</evidence>
<keyword evidence="5" id="KW-1185">Reference proteome</keyword>
<comment type="caution">
    <text evidence="2">The sequence shown here is derived from an EMBL/GenBank/DDBJ whole genome shotgun (WGS) entry which is preliminary data.</text>
</comment>
<dbReference type="EMBL" id="CAJNOQ010011314">
    <property type="protein sequence ID" value="CAF1273664.1"/>
    <property type="molecule type" value="Genomic_DNA"/>
</dbReference>
<dbReference type="AlphaFoldDB" id="A0A815BQV4"/>
<gene>
    <name evidence="2" type="ORF">GPM918_LOCUS27209</name>
    <name evidence="1" type="ORF">OVA965_LOCUS16372</name>
    <name evidence="4" type="ORF">SRO942_LOCUS27490</name>
    <name evidence="3" type="ORF">TMI583_LOCUS16381</name>
</gene>
<dbReference type="EMBL" id="CAJNOK010007593">
    <property type="protein sequence ID" value="CAF1038760.1"/>
    <property type="molecule type" value="Genomic_DNA"/>
</dbReference>
<name>A0A815BQV4_9BILA</name>
<sequence length="504" mass="58478">MSVVVVISPSKYISIVTHRYGSDIYRDFIRLIHSGHILLVADSIHYKGGLGCEDAVVLHLGMYHNAVVISNDTFKPKIGEEHEYYNNISNSILFVNEKQICDNEIILNFVADGKSGADALKYVVDQAMELTKNNVDPICLNCNTEDFIPEIIRRHRIFNVNKHLERCDRVVFDHHCKLDKYANQMNMVCKQIESESNRVPIDDSLLLVLNTKKQDLIERIHDYNQKAVTFLEKNMMFRQELNEQLTALGNITTLQPVSIASKIPFHVFGSENSLDTDVVILLEDYQKPVKFIDCQKLCSKLKYELEDLNYFDREPNVNLAVVSDEGTVKWVLKGISDETNNAVYQTYHFHKQYYPLMIKQNVQRNVESKILRAVRAILSQLSKSEKRHNIKNALKINQLCVRLEILRTLVFETLNFKTNNEKILTDTVKLIAFQLGQTMALIQHKELYTKNDVIRFDCRLRPYLMREKCGLELLTVVKNEFIDMIELMFIDRPYFKTSAEILNT</sequence>
<dbReference type="Proteomes" id="UP000677228">
    <property type="component" value="Unassembled WGS sequence"/>
</dbReference>
<dbReference type="Proteomes" id="UP000682733">
    <property type="component" value="Unassembled WGS sequence"/>
</dbReference>
<dbReference type="Proteomes" id="UP000681722">
    <property type="component" value="Unassembled WGS sequence"/>
</dbReference>
<organism evidence="2 5">
    <name type="scientific">Didymodactylos carnosus</name>
    <dbReference type="NCBI Taxonomy" id="1234261"/>
    <lineage>
        <taxon>Eukaryota</taxon>
        <taxon>Metazoa</taxon>
        <taxon>Spiralia</taxon>
        <taxon>Gnathifera</taxon>
        <taxon>Rotifera</taxon>
        <taxon>Eurotatoria</taxon>
        <taxon>Bdelloidea</taxon>
        <taxon>Philodinida</taxon>
        <taxon>Philodinidae</taxon>
        <taxon>Didymodactylos</taxon>
    </lineage>
</organism>
<evidence type="ECO:0000313" key="2">
    <source>
        <dbReference type="EMBL" id="CAF1273664.1"/>
    </source>
</evidence>
<evidence type="ECO:0000313" key="1">
    <source>
        <dbReference type="EMBL" id="CAF1038760.1"/>
    </source>
</evidence>
<dbReference type="Proteomes" id="UP000663829">
    <property type="component" value="Unassembled WGS sequence"/>
</dbReference>
<protein>
    <submittedName>
        <fullName evidence="2">Uncharacterized protein</fullName>
    </submittedName>
</protein>
<dbReference type="OrthoDB" id="10257176at2759"/>
<accession>A0A815BQV4</accession>
<proteinExistence type="predicted"/>
<evidence type="ECO:0000313" key="5">
    <source>
        <dbReference type="Proteomes" id="UP000663829"/>
    </source>
</evidence>
<reference evidence="2" key="1">
    <citation type="submission" date="2021-02" db="EMBL/GenBank/DDBJ databases">
        <authorList>
            <person name="Nowell W R."/>
        </authorList>
    </citation>
    <scope>NUCLEOTIDE SEQUENCE</scope>
</reference>
<dbReference type="EMBL" id="CAJOBA010007604">
    <property type="protein sequence ID" value="CAF3806953.1"/>
    <property type="molecule type" value="Genomic_DNA"/>
</dbReference>
<evidence type="ECO:0000313" key="4">
    <source>
        <dbReference type="EMBL" id="CAF4063379.1"/>
    </source>
</evidence>